<dbReference type="InterPro" id="IPR018488">
    <property type="entry name" value="cNMP-bd_CS"/>
</dbReference>
<sequence>MTSEYDDLPHKNGGLKNKLSKGGKGMSSQKNISNNDLDFERNAAQNYDNHSQPKRGQSQSTATQERQRKNMSQQKKKESMSKSEWAIRLALISNIKQQHEYFINIPLRDVDNLDIKDLMEQSKKIVQNQNQEQESNQQKLFNNLGKQSTEVKEREKLQLNGSQNTRYSDPYRIKWDIFVIYLAFWNCFVIPVDIAFITEETIFLTVIDQIINAIFLIDIIIIFRTTYYNKRGEEVFDQKAIALEYIKSGRFFFDFLACVPFDRFIYTQGDALKAFGVFKLIRISRLSQILQKVDLRDDKKALIQVLQLLLYLLMYVHCTTCLWWYIVTFDNSWVPPKDIYLGKTDLYEKPVSFQYFMCMYYAIMIVGSNELFPATTFQKFYLAIMMLVGNLIIANIIGEMAVLMQVITRRSSAFHEKLDIANTIMYNINITSHTQDKIRDFFFTTRTTLEQQKELNTFLELISPSLRQQVSQHIFYEILLKNEMLSSLFQKHKYKDEPVGEGGDHQIEKTVSINKDIKLANENKFNSPLMFIIQNLEIQLNRPEDVIIQQENTDTDMYFLARGEAKVIMKDKQGKEFHIRDLKEGSHFGEIAMIYKTKRTASVISLNYSTFAILTEAKYKELTQYIPELQGAIKSYINRYKDPIKKNIVKMISRIEFINKEFPQNLLTQLLYTTPSRQYDKGQLIFKPGDNMNTIQLIEVGIVEIYNYFEGKKFVLERLFKGSVINYRNLFLDDEPMQVYAECLTLCYILEIEEDNLVSIVNQDQKTQKRLLTYQNELLKTNLVYALDYVVIIPASIMDKHYKPKNLSLESFRRMTRMKNVVMRRIIEIREQKAKPKLQDLLSHYLGKDKNQDPSLTDEQRKQIRADNILKLKKKLLDLYDDQKEKGLSEIETIQKAMKNIKRKSDAQWQIIESLDTSMNVLKQIREEKDRKNLQLEEEILKVQS</sequence>
<evidence type="ECO:0000313" key="5">
    <source>
        <dbReference type="Proteomes" id="UP000039865"/>
    </source>
</evidence>
<evidence type="ECO:0000256" key="1">
    <source>
        <dbReference type="SAM" id="MobiDB-lite"/>
    </source>
</evidence>
<dbReference type="AlphaFoldDB" id="A0A078AHA3"/>
<dbReference type="GO" id="GO:0005249">
    <property type="term" value="F:voltage-gated potassium channel activity"/>
    <property type="evidence" value="ECO:0007669"/>
    <property type="project" value="TreeGrafter"/>
</dbReference>
<dbReference type="OrthoDB" id="313376at2759"/>
<dbReference type="SUPFAM" id="SSF51206">
    <property type="entry name" value="cAMP-binding domain-like"/>
    <property type="match status" value="3"/>
</dbReference>
<dbReference type="InterPro" id="IPR018490">
    <property type="entry name" value="cNMP-bd_dom_sf"/>
</dbReference>
<gene>
    <name evidence="4" type="primary">Contig2279.g91</name>
    <name evidence="4" type="ORF">STYLEM_10657</name>
</gene>
<keyword evidence="2" id="KW-0472">Membrane</keyword>
<organism evidence="4 5">
    <name type="scientific">Stylonychia lemnae</name>
    <name type="common">Ciliate</name>
    <dbReference type="NCBI Taxonomy" id="5949"/>
    <lineage>
        <taxon>Eukaryota</taxon>
        <taxon>Sar</taxon>
        <taxon>Alveolata</taxon>
        <taxon>Ciliophora</taxon>
        <taxon>Intramacronucleata</taxon>
        <taxon>Spirotrichea</taxon>
        <taxon>Stichotrichia</taxon>
        <taxon>Sporadotrichida</taxon>
        <taxon>Oxytrichidae</taxon>
        <taxon>Stylonychinae</taxon>
        <taxon>Stylonychia</taxon>
    </lineage>
</organism>
<dbReference type="PANTHER" id="PTHR10217:SF435">
    <property type="entry name" value="POTASSIUM VOLTAGE-GATED CHANNEL PROTEIN EAG"/>
    <property type="match status" value="1"/>
</dbReference>
<feature type="transmembrane region" description="Helical" evidence="2">
    <location>
        <begin position="175"/>
        <end position="196"/>
    </location>
</feature>
<evidence type="ECO:0000259" key="3">
    <source>
        <dbReference type="PROSITE" id="PS50042"/>
    </source>
</evidence>
<accession>A0A078AHA3</accession>
<feature type="domain" description="Cyclic nucleotide-binding" evidence="3">
    <location>
        <begin position="658"/>
        <end position="772"/>
    </location>
</feature>
<dbReference type="PROSITE" id="PS50042">
    <property type="entry name" value="CNMP_BINDING_3"/>
    <property type="match status" value="2"/>
</dbReference>
<feature type="region of interest" description="Disordered" evidence="1">
    <location>
        <begin position="1"/>
        <end position="80"/>
    </location>
</feature>
<dbReference type="InterPro" id="IPR050818">
    <property type="entry name" value="KCNH_animal-type"/>
</dbReference>
<name>A0A078AHA3_STYLE</name>
<evidence type="ECO:0000256" key="2">
    <source>
        <dbReference type="SAM" id="Phobius"/>
    </source>
</evidence>
<dbReference type="InterPro" id="IPR000595">
    <property type="entry name" value="cNMP-bd_dom"/>
</dbReference>
<feature type="transmembrane region" description="Helical" evidence="2">
    <location>
        <begin position="202"/>
        <end position="223"/>
    </location>
</feature>
<evidence type="ECO:0000313" key="4">
    <source>
        <dbReference type="EMBL" id="CDW81634.1"/>
    </source>
</evidence>
<dbReference type="PROSITE" id="PS00889">
    <property type="entry name" value="CNMP_BINDING_2"/>
    <property type="match status" value="1"/>
</dbReference>
<feature type="compositionally biased region" description="Polar residues" evidence="1">
    <location>
        <begin position="43"/>
        <end position="64"/>
    </location>
</feature>
<feature type="transmembrane region" description="Helical" evidence="2">
    <location>
        <begin position="351"/>
        <end position="368"/>
    </location>
</feature>
<dbReference type="OMA" id="IWIAIFN"/>
<feature type="compositionally biased region" description="Polar residues" evidence="1">
    <location>
        <begin position="26"/>
        <end position="36"/>
    </location>
</feature>
<dbReference type="Pfam" id="PF00027">
    <property type="entry name" value="cNMP_binding"/>
    <property type="match status" value="2"/>
</dbReference>
<reference evidence="4 5" key="1">
    <citation type="submission" date="2014-06" db="EMBL/GenBank/DDBJ databases">
        <authorList>
            <person name="Swart Estienne"/>
        </authorList>
    </citation>
    <scope>NUCLEOTIDE SEQUENCE [LARGE SCALE GENOMIC DNA]</scope>
    <source>
        <strain evidence="4 5">130c</strain>
    </source>
</reference>
<dbReference type="Gene3D" id="1.10.287.70">
    <property type="match status" value="1"/>
</dbReference>
<feature type="transmembrane region" description="Helical" evidence="2">
    <location>
        <begin position="380"/>
        <end position="404"/>
    </location>
</feature>
<keyword evidence="2" id="KW-0812">Transmembrane</keyword>
<feature type="domain" description="Cyclic nucleotide-binding" evidence="3">
    <location>
        <begin position="532"/>
        <end position="622"/>
    </location>
</feature>
<feature type="transmembrane region" description="Helical" evidence="2">
    <location>
        <begin position="305"/>
        <end position="326"/>
    </location>
</feature>
<protein>
    <recommendedName>
        <fullName evidence="3">Cyclic nucleotide-binding domain-containing protein</fullName>
    </recommendedName>
</protein>
<dbReference type="EMBL" id="CCKQ01010134">
    <property type="protein sequence ID" value="CDW81634.1"/>
    <property type="molecule type" value="Genomic_DNA"/>
</dbReference>
<keyword evidence="2" id="KW-1133">Transmembrane helix</keyword>
<dbReference type="InterPro" id="IPR014710">
    <property type="entry name" value="RmlC-like_jellyroll"/>
</dbReference>
<dbReference type="CDD" id="cd00038">
    <property type="entry name" value="CAP_ED"/>
    <property type="match status" value="2"/>
</dbReference>
<dbReference type="Proteomes" id="UP000039865">
    <property type="component" value="Unassembled WGS sequence"/>
</dbReference>
<keyword evidence="5" id="KW-1185">Reference proteome</keyword>
<dbReference type="Gene3D" id="2.60.120.10">
    <property type="entry name" value="Jelly Rolls"/>
    <property type="match status" value="2"/>
</dbReference>
<dbReference type="GO" id="GO:0005886">
    <property type="term" value="C:plasma membrane"/>
    <property type="evidence" value="ECO:0007669"/>
    <property type="project" value="TreeGrafter"/>
</dbReference>
<dbReference type="SUPFAM" id="SSF81324">
    <property type="entry name" value="Voltage-gated potassium channels"/>
    <property type="match status" value="1"/>
</dbReference>
<proteinExistence type="predicted"/>
<dbReference type="InParanoid" id="A0A078AHA3"/>
<dbReference type="SMART" id="SM00100">
    <property type="entry name" value="cNMP"/>
    <property type="match status" value="2"/>
</dbReference>
<dbReference type="GO" id="GO:0042391">
    <property type="term" value="P:regulation of membrane potential"/>
    <property type="evidence" value="ECO:0007669"/>
    <property type="project" value="TreeGrafter"/>
</dbReference>
<dbReference type="PANTHER" id="PTHR10217">
    <property type="entry name" value="VOLTAGE AND LIGAND GATED POTASSIUM CHANNEL"/>
    <property type="match status" value="1"/>
</dbReference>